<sequence>MAYIQIGDDHAHVAVIKQYGTADGANLLNDGYGDVHRHDMTVAVYKKNGVVLAHPRKGLVGRDLSDNRGDDIHCERLAEVDVCAVSAKR</sequence>
<evidence type="ECO:0000313" key="1">
    <source>
        <dbReference type="EMBL" id="CAM75670.1"/>
    </source>
</evidence>
<dbReference type="EMBL" id="CU459003">
    <property type="protein sequence ID" value="CAM75670.1"/>
    <property type="molecule type" value="Genomic_DNA"/>
</dbReference>
<proteinExistence type="predicted"/>
<gene>
    <name evidence="1" type="ORF">MGR_3393</name>
</gene>
<reference evidence="1" key="1">
    <citation type="journal article" date="2007" name="J. Bacteriol.">
        <title>Comparative genome analysis of four magnetotactic bacteria reveals a complex set of group-specific genes implicated in magnetosome biomineralization and function.</title>
        <authorList>
            <person name="Richter M."/>
            <person name="Kube M."/>
            <person name="Bazylinski D.A."/>
            <person name="Lombardot T."/>
            <person name="Gloeckner F.O."/>
            <person name="Reinhardt R."/>
            <person name="Schueler D."/>
        </authorList>
    </citation>
    <scope>NUCLEOTIDE SEQUENCE</scope>
    <source>
        <strain evidence="1">MSR-1</strain>
    </source>
</reference>
<protein>
    <submittedName>
        <fullName evidence="1">Uncharacterized protein</fullName>
    </submittedName>
</protein>
<dbReference type="AlphaFoldDB" id="A4TYG3"/>
<accession>A4TYG3</accession>
<organism evidence="1">
    <name type="scientific">Magnetospirillum gryphiswaldense</name>
    <dbReference type="NCBI Taxonomy" id="55518"/>
    <lineage>
        <taxon>Bacteria</taxon>
        <taxon>Pseudomonadati</taxon>
        <taxon>Pseudomonadota</taxon>
        <taxon>Alphaproteobacteria</taxon>
        <taxon>Rhodospirillales</taxon>
        <taxon>Rhodospirillaceae</taxon>
        <taxon>Magnetospirillum</taxon>
    </lineage>
</organism>
<name>A4TYG3_9PROT</name>